<evidence type="ECO:0008006" key="3">
    <source>
        <dbReference type="Google" id="ProtNLM"/>
    </source>
</evidence>
<reference evidence="2" key="1">
    <citation type="journal article" date="2015" name="Nature">
        <title>Complex archaea that bridge the gap between prokaryotes and eukaryotes.</title>
        <authorList>
            <person name="Spang A."/>
            <person name="Saw J.H."/>
            <person name="Jorgensen S.L."/>
            <person name="Zaremba-Niedzwiedzka K."/>
            <person name="Martijn J."/>
            <person name="Lind A.E."/>
            <person name="van Eijk R."/>
            <person name="Schleper C."/>
            <person name="Guy L."/>
            <person name="Ettema T.J."/>
        </authorList>
    </citation>
    <scope>NUCLEOTIDE SEQUENCE</scope>
</reference>
<sequence>MNSIKPLSHIPSELQTSPWLKQIMELLQEQAKVIQEQAEQITALKKTVQALRDEIARLKKMPKRPKFRPGGGDAKSRSGKPGGGAKSGGSNSTNKMAPQKVREEVRIQAFGVPKGSRFKGYQDYAVQELEITPKDVIYKLEVWQAPDGAVIRAILPQEAQGSHFGYQLRAFVHNLYVLGMTEPGLFDLLRGSGIEISEGQVHNILMNESEGYHEESEKILSAGIEEAPYIRTDDTGAKHQHKNGYCTHIGGQYFAYYKTMSNKSRANFLKILLQGKEGYSINEAFIWHLFQCGVEDDLLNHFEEHIGKKYRTKKGLNRLLNYLGIGSKKLRLQCLEAGVVGFISETILKPGQVLLSDRAGQFAVFNHAGCWVHMERPLRKLEAATPEAEKELGQVRDAIWDLYEKLKEAALTQTGKEEVHRLYDRLIAMNSISPGINEVIASFAQYREEMLKALDHPGILPPIDLDTNLR</sequence>
<dbReference type="EMBL" id="LAZR01018266">
    <property type="protein sequence ID" value="KKL97043.1"/>
    <property type="molecule type" value="Genomic_DNA"/>
</dbReference>
<gene>
    <name evidence="2" type="ORF">LCGC14_1838430</name>
</gene>
<accession>A0A0F9GE26</accession>
<comment type="caution">
    <text evidence="2">The sequence shown here is derived from an EMBL/GenBank/DDBJ whole genome shotgun (WGS) entry which is preliminary data.</text>
</comment>
<proteinExistence type="predicted"/>
<feature type="region of interest" description="Disordered" evidence="1">
    <location>
        <begin position="58"/>
        <end position="100"/>
    </location>
</feature>
<organism evidence="2">
    <name type="scientific">marine sediment metagenome</name>
    <dbReference type="NCBI Taxonomy" id="412755"/>
    <lineage>
        <taxon>unclassified sequences</taxon>
        <taxon>metagenomes</taxon>
        <taxon>ecological metagenomes</taxon>
    </lineage>
</organism>
<dbReference type="AlphaFoldDB" id="A0A0F9GE26"/>
<evidence type="ECO:0000313" key="2">
    <source>
        <dbReference type="EMBL" id="KKL97043.1"/>
    </source>
</evidence>
<protein>
    <recommendedName>
        <fullName evidence="3">Transposase</fullName>
    </recommendedName>
</protein>
<evidence type="ECO:0000256" key="1">
    <source>
        <dbReference type="SAM" id="MobiDB-lite"/>
    </source>
</evidence>
<name>A0A0F9GE26_9ZZZZ</name>
<feature type="compositionally biased region" description="Basic residues" evidence="1">
    <location>
        <begin position="58"/>
        <end position="67"/>
    </location>
</feature>